<dbReference type="Proteomes" id="UP000036367">
    <property type="component" value="Unassembled WGS sequence"/>
</dbReference>
<dbReference type="PATRIC" id="fig|595434.4.peg.2398"/>
<proteinExistence type="predicted"/>
<organism evidence="2 3">
    <name type="scientific">Rhodopirellula islandica</name>
    <dbReference type="NCBI Taxonomy" id="595434"/>
    <lineage>
        <taxon>Bacteria</taxon>
        <taxon>Pseudomonadati</taxon>
        <taxon>Planctomycetota</taxon>
        <taxon>Planctomycetia</taxon>
        <taxon>Pirellulales</taxon>
        <taxon>Pirellulaceae</taxon>
        <taxon>Rhodopirellula</taxon>
    </lineage>
</organism>
<evidence type="ECO:0000256" key="1">
    <source>
        <dbReference type="SAM" id="MobiDB-lite"/>
    </source>
</evidence>
<keyword evidence="3" id="KW-1185">Reference proteome</keyword>
<sequence>MTRPDSPMASLANDLYQLFKNEPLRAHILELAEKAHRTPLIYRPIEPALPESAKEGLEGAEDASSKLVPISIENALADAAITTEERAAAWTVAFWQAHRPDYVAGKLGPQEGGANKLVQGDPLDEVAISASVLRIYAEQYLEIPTDSGQSMDEAKQEALKDWMERWKADPTYSAVDIDPGAESGSLSNTQTQHQCGTSENGVDADRKVAFDACYPSEQKAYLSYRLAIAKKGRPLEDRDAWEALRENDWSEDFTGPLDGYEIPDDFETWSRQLRVARKALHEQKYTSRSRK</sequence>
<dbReference type="EMBL" id="LECT01000017">
    <property type="protein sequence ID" value="KLU05882.1"/>
    <property type="molecule type" value="Genomic_DNA"/>
</dbReference>
<comment type="caution">
    <text evidence="2">The sequence shown here is derived from an EMBL/GenBank/DDBJ whole genome shotgun (WGS) entry which is preliminary data.</text>
</comment>
<evidence type="ECO:0000313" key="3">
    <source>
        <dbReference type="Proteomes" id="UP000036367"/>
    </source>
</evidence>
<dbReference type="STRING" id="595434.RISK_002514"/>
<evidence type="ECO:0000313" key="2">
    <source>
        <dbReference type="EMBL" id="KLU05882.1"/>
    </source>
</evidence>
<name>A0A0J1BH79_RHOIS</name>
<gene>
    <name evidence="2" type="ORF">RISK_002514</name>
</gene>
<accession>A0A0J1BH79</accession>
<dbReference type="OrthoDB" id="292589at2"/>
<reference evidence="2" key="1">
    <citation type="submission" date="2015-05" db="EMBL/GenBank/DDBJ databases">
        <title>Permanent draft genome of Rhodopirellula islandicus K833.</title>
        <authorList>
            <person name="Kizina J."/>
            <person name="Richter M."/>
            <person name="Glockner F.O."/>
            <person name="Harder J."/>
        </authorList>
    </citation>
    <scope>NUCLEOTIDE SEQUENCE [LARGE SCALE GENOMIC DNA]</scope>
    <source>
        <strain evidence="2">K833</strain>
    </source>
</reference>
<dbReference type="AlphaFoldDB" id="A0A0J1BH79"/>
<feature type="compositionally biased region" description="Polar residues" evidence="1">
    <location>
        <begin position="184"/>
        <end position="200"/>
    </location>
</feature>
<protein>
    <submittedName>
        <fullName evidence="2">Uncharacterized protein</fullName>
    </submittedName>
</protein>
<feature type="region of interest" description="Disordered" evidence="1">
    <location>
        <begin position="173"/>
        <end position="200"/>
    </location>
</feature>
<dbReference type="RefSeq" id="WP_047814125.1">
    <property type="nucleotide sequence ID" value="NZ_LECT01000017.1"/>
</dbReference>